<reference evidence="2" key="1">
    <citation type="submission" date="2020-11" db="EMBL/GenBank/DDBJ databases">
        <title>Adaptations for nitrogen fixation in a non-lichenized fungal sporocarp promotes dispersal by wood-feeding termites.</title>
        <authorList>
            <consortium name="DOE Joint Genome Institute"/>
            <person name="Koch R.A."/>
            <person name="Yoon G."/>
            <person name="Arayal U."/>
            <person name="Lail K."/>
            <person name="Amirebrahimi M."/>
            <person name="Labutti K."/>
            <person name="Lipzen A."/>
            <person name="Riley R."/>
            <person name="Barry K."/>
            <person name="Henrissat B."/>
            <person name="Grigoriev I.V."/>
            <person name="Herr J.R."/>
            <person name="Aime M.C."/>
        </authorList>
    </citation>
    <scope>NUCLEOTIDE SEQUENCE</scope>
    <source>
        <strain evidence="2">MCA 3950</strain>
    </source>
</reference>
<feature type="region of interest" description="Disordered" evidence="1">
    <location>
        <begin position="1"/>
        <end position="20"/>
    </location>
</feature>
<keyword evidence="3" id="KW-1185">Reference proteome</keyword>
<dbReference type="Proteomes" id="UP000812287">
    <property type="component" value="Unassembled WGS sequence"/>
</dbReference>
<sequence length="87" mass="9833">MTSPEDEPLFSSQTSGKPRPRLYTTTWHMYDKISLSSSYLLDWLATCVSNTERTVLFSLSLRVACGFLFCSHSHLPTSWSNEAPGRT</sequence>
<evidence type="ECO:0000313" key="2">
    <source>
        <dbReference type="EMBL" id="KAG7450076.1"/>
    </source>
</evidence>
<dbReference type="EMBL" id="MU250527">
    <property type="protein sequence ID" value="KAG7450076.1"/>
    <property type="molecule type" value="Genomic_DNA"/>
</dbReference>
<proteinExistence type="predicted"/>
<evidence type="ECO:0000313" key="3">
    <source>
        <dbReference type="Proteomes" id="UP000812287"/>
    </source>
</evidence>
<dbReference type="AlphaFoldDB" id="A0A9P7VYS7"/>
<dbReference type="GeneID" id="66099136"/>
<gene>
    <name evidence="2" type="ORF">BT62DRAFT_1002412</name>
</gene>
<organism evidence="2 3">
    <name type="scientific">Guyanagaster necrorhizus</name>
    <dbReference type="NCBI Taxonomy" id="856835"/>
    <lineage>
        <taxon>Eukaryota</taxon>
        <taxon>Fungi</taxon>
        <taxon>Dikarya</taxon>
        <taxon>Basidiomycota</taxon>
        <taxon>Agaricomycotina</taxon>
        <taxon>Agaricomycetes</taxon>
        <taxon>Agaricomycetidae</taxon>
        <taxon>Agaricales</taxon>
        <taxon>Marasmiineae</taxon>
        <taxon>Physalacriaceae</taxon>
        <taxon>Guyanagaster</taxon>
    </lineage>
</organism>
<protein>
    <submittedName>
        <fullName evidence="2">Uncharacterized protein</fullName>
    </submittedName>
</protein>
<comment type="caution">
    <text evidence="2">The sequence shown here is derived from an EMBL/GenBank/DDBJ whole genome shotgun (WGS) entry which is preliminary data.</text>
</comment>
<evidence type="ECO:0000256" key="1">
    <source>
        <dbReference type="SAM" id="MobiDB-lite"/>
    </source>
</evidence>
<dbReference type="RefSeq" id="XP_043043576.1">
    <property type="nucleotide sequence ID" value="XM_043176849.1"/>
</dbReference>
<accession>A0A9P7VYS7</accession>
<name>A0A9P7VYS7_9AGAR</name>